<dbReference type="SMART" id="SM00418">
    <property type="entry name" value="HTH_ARSR"/>
    <property type="match status" value="1"/>
</dbReference>
<keyword evidence="2" id="KW-0238">DNA-binding</keyword>
<keyword evidence="1" id="KW-0805">Transcription regulation</keyword>
<dbReference type="KEGG" id="spzr:G5C33_07925"/>
<dbReference type="AlphaFoldDB" id="A0A6G6Y497"/>
<dbReference type="EMBL" id="CP049109">
    <property type="protein sequence ID" value="QIG79730.1"/>
    <property type="molecule type" value="Genomic_DNA"/>
</dbReference>
<dbReference type="Pfam" id="PF01022">
    <property type="entry name" value="HTH_5"/>
    <property type="match status" value="1"/>
</dbReference>
<evidence type="ECO:0000259" key="4">
    <source>
        <dbReference type="PROSITE" id="PS50987"/>
    </source>
</evidence>
<dbReference type="Proteomes" id="UP000501568">
    <property type="component" value="Chromosome"/>
</dbReference>
<dbReference type="InterPro" id="IPR036390">
    <property type="entry name" value="WH_DNA-bd_sf"/>
</dbReference>
<evidence type="ECO:0000256" key="1">
    <source>
        <dbReference type="ARBA" id="ARBA00023015"/>
    </source>
</evidence>
<reference evidence="5 6" key="1">
    <citation type="submission" date="2020-02" db="EMBL/GenBank/DDBJ databases">
        <authorList>
            <person name="Zheng R.K."/>
            <person name="Sun C.M."/>
        </authorList>
    </citation>
    <scope>NUCLEOTIDE SEQUENCE [LARGE SCALE GENOMIC DNA]</scope>
    <source>
        <strain evidence="6">zrk23</strain>
    </source>
</reference>
<dbReference type="GO" id="GO:0003677">
    <property type="term" value="F:DNA binding"/>
    <property type="evidence" value="ECO:0007669"/>
    <property type="project" value="UniProtKB-KW"/>
</dbReference>
<keyword evidence="6" id="KW-1185">Reference proteome</keyword>
<name>A0A6G6Y497_9SPHN</name>
<gene>
    <name evidence="5" type="ORF">G5C33_07925</name>
</gene>
<accession>A0A6G6Y497</accession>
<dbReference type="GO" id="GO:0003700">
    <property type="term" value="F:DNA-binding transcription factor activity"/>
    <property type="evidence" value="ECO:0007669"/>
    <property type="project" value="InterPro"/>
</dbReference>
<evidence type="ECO:0000313" key="6">
    <source>
        <dbReference type="Proteomes" id="UP000501568"/>
    </source>
</evidence>
<protein>
    <submittedName>
        <fullName evidence="5">Winged helix-turn-helix transcriptional regulator</fullName>
    </submittedName>
</protein>
<evidence type="ECO:0000256" key="3">
    <source>
        <dbReference type="ARBA" id="ARBA00023163"/>
    </source>
</evidence>
<dbReference type="InterPro" id="IPR051081">
    <property type="entry name" value="HTH_MetalResp_TranReg"/>
</dbReference>
<organism evidence="5 6">
    <name type="scientific">Stakelama tenebrarum</name>
    <dbReference type="NCBI Taxonomy" id="2711215"/>
    <lineage>
        <taxon>Bacteria</taxon>
        <taxon>Pseudomonadati</taxon>
        <taxon>Pseudomonadota</taxon>
        <taxon>Alphaproteobacteria</taxon>
        <taxon>Sphingomonadales</taxon>
        <taxon>Sphingomonadaceae</taxon>
        <taxon>Stakelama</taxon>
    </lineage>
</organism>
<dbReference type="InterPro" id="IPR001845">
    <property type="entry name" value="HTH_ArsR_DNA-bd_dom"/>
</dbReference>
<keyword evidence="3" id="KW-0804">Transcription</keyword>
<dbReference type="SUPFAM" id="SSF46785">
    <property type="entry name" value="Winged helix' DNA-binding domain"/>
    <property type="match status" value="1"/>
</dbReference>
<dbReference type="Gene3D" id="1.10.10.10">
    <property type="entry name" value="Winged helix-like DNA-binding domain superfamily/Winged helix DNA-binding domain"/>
    <property type="match status" value="1"/>
</dbReference>
<dbReference type="InterPro" id="IPR036388">
    <property type="entry name" value="WH-like_DNA-bd_sf"/>
</dbReference>
<dbReference type="PANTHER" id="PTHR33154:SF32">
    <property type="entry name" value="TRANSCRIPTIONAL REGULATORY PROTEIN"/>
    <property type="match status" value="1"/>
</dbReference>
<evidence type="ECO:0000256" key="2">
    <source>
        <dbReference type="ARBA" id="ARBA00023125"/>
    </source>
</evidence>
<dbReference type="CDD" id="cd00090">
    <property type="entry name" value="HTH_ARSR"/>
    <property type="match status" value="1"/>
</dbReference>
<dbReference type="PROSITE" id="PS50987">
    <property type="entry name" value="HTH_ARSR_2"/>
    <property type="match status" value="1"/>
</dbReference>
<proteinExistence type="predicted"/>
<feature type="domain" description="HTH arsR-type" evidence="4">
    <location>
        <begin position="1"/>
        <end position="106"/>
    </location>
</feature>
<sequence length="106" mass="12123">MYRAVMVDRLEQSKALAGEARLAILGWLAESDRHFGHQATGAPSEIGVCVTLIAEKLEMAQPTVSRHLELLRRAGFLSVNKIGRWSYFRRNEAAIEDYKRWIDEHL</sequence>
<dbReference type="PANTHER" id="PTHR33154">
    <property type="entry name" value="TRANSCRIPTIONAL REGULATOR, ARSR FAMILY"/>
    <property type="match status" value="1"/>
</dbReference>
<evidence type="ECO:0000313" key="5">
    <source>
        <dbReference type="EMBL" id="QIG79730.1"/>
    </source>
</evidence>
<dbReference type="InterPro" id="IPR011991">
    <property type="entry name" value="ArsR-like_HTH"/>
</dbReference>